<evidence type="ECO:0000313" key="2">
    <source>
        <dbReference type="Proteomes" id="UP001176941"/>
    </source>
</evidence>
<gene>
    <name evidence="1" type="ORF">MRATA1EN1_LOCUS19827</name>
</gene>
<accession>A0ABN8ZAD4</accession>
<evidence type="ECO:0000313" key="1">
    <source>
        <dbReference type="EMBL" id="CAI9170865.1"/>
    </source>
</evidence>
<dbReference type="Proteomes" id="UP001176941">
    <property type="component" value="Chromosome 3"/>
</dbReference>
<sequence>MTSQILLGFPSDVLSSAPKPWESCQPKVSLSGSDLYPHLERKVQNQPAALVLEVGMVETERPLVLIKDNGQPCEELSFSLRLRQKGSVSPQELSLFELAGGAQTRRPASRAGLR</sequence>
<reference evidence="1" key="1">
    <citation type="submission" date="2023-04" db="EMBL/GenBank/DDBJ databases">
        <authorList>
            <consortium name="ELIXIR-Norway"/>
        </authorList>
    </citation>
    <scope>NUCLEOTIDE SEQUENCE [LARGE SCALE GENOMIC DNA]</scope>
</reference>
<keyword evidence="2" id="KW-1185">Reference proteome</keyword>
<name>A0ABN8ZAD4_RANTA</name>
<protein>
    <submittedName>
        <fullName evidence="1">Uncharacterized protein</fullName>
    </submittedName>
</protein>
<organism evidence="1 2">
    <name type="scientific">Rangifer tarandus platyrhynchus</name>
    <name type="common">Svalbard reindeer</name>
    <dbReference type="NCBI Taxonomy" id="3082113"/>
    <lineage>
        <taxon>Eukaryota</taxon>
        <taxon>Metazoa</taxon>
        <taxon>Chordata</taxon>
        <taxon>Craniata</taxon>
        <taxon>Vertebrata</taxon>
        <taxon>Euteleostomi</taxon>
        <taxon>Mammalia</taxon>
        <taxon>Eutheria</taxon>
        <taxon>Laurasiatheria</taxon>
        <taxon>Artiodactyla</taxon>
        <taxon>Ruminantia</taxon>
        <taxon>Pecora</taxon>
        <taxon>Cervidae</taxon>
        <taxon>Odocoileinae</taxon>
        <taxon>Rangifer</taxon>
    </lineage>
</organism>
<proteinExistence type="predicted"/>
<dbReference type="EMBL" id="OX459939">
    <property type="protein sequence ID" value="CAI9170865.1"/>
    <property type="molecule type" value="Genomic_DNA"/>
</dbReference>